<dbReference type="InterPro" id="IPR005000">
    <property type="entry name" value="Aldolase/citrate-lyase_domain"/>
</dbReference>
<reference evidence="5" key="1">
    <citation type="journal article" date="2014" name="Front. Microbiol.">
        <title>High frequency of phylogenetically diverse reductive dehalogenase-homologous genes in deep subseafloor sedimentary metagenomes.</title>
        <authorList>
            <person name="Kawai M."/>
            <person name="Futagami T."/>
            <person name="Toyoda A."/>
            <person name="Takaki Y."/>
            <person name="Nishi S."/>
            <person name="Hori S."/>
            <person name="Arai W."/>
            <person name="Tsubouchi T."/>
            <person name="Morono Y."/>
            <person name="Uchiyama I."/>
            <person name="Ito T."/>
            <person name="Fujiyama A."/>
            <person name="Inagaki F."/>
            <person name="Takami H."/>
        </authorList>
    </citation>
    <scope>NUCLEOTIDE SEQUENCE</scope>
    <source>
        <strain evidence="5">Expedition CK06-06</strain>
    </source>
</reference>
<proteinExistence type="inferred from homology"/>
<dbReference type="PANTHER" id="PTHR30502:SF0">
    <property type="entry name" value="PHOSPHOENOLPYRUVATE CARBOXYLASE FAMILY PROTEIN"/>
    <property type="match status" value="1"/>
</dbReference>
<dbReference type="PANTHER" id="PTHR30502">
    <property type="entry name" value="2-KETO-3-DEOXY-L-RHAMNONATE ALDOLASE"/>
    <property type="match status" value="1"/>
</dbReference>
<name>X1VEV3_9ZZZZ</name>
<dbReference type="InterPro" id="IPR050251">
    <property type="entry name" value="HpcH-HpaI_aldolase"/>
</dbReference>
<feature type="domain" description="HpcH/HpaI aldolase/citrate lyase" evidence="4">
    <location>
        <begin position="1"/>
        <end position="51"/>
    </location>
</feature>
<dbReference type="Pfam" id="PF03328">
    <property type="entry name" value="HpcH_HpaI"/>
    <property type="match status" value="1"/>
</dbReference>
<evidence type="ECO:0000259" key="4">
    <source>
        <dbReference type="Pfam" id="PF03328"/>
    </source>
</evidence>
<comment type="caution">
    <text evidence="5">The sequence shown here is derived from an EMBL/GenBank/DDBJ whole genome shotgun (WGS) entry which is preliminary data.</text>
</comment>
<dbReference type="GO" id="GO:0046872">
    <property type="term" value="F:metal ion binding"/>
    <property type="evidence" value="ECO:0007669"/>
    <property type="project" value="UniProtKB-KW"/>
</dbReference>
<dbReference type="GO" id="GO:0016832">
    <property type="term" value="F:aldehyde-lyase activity"/>
    <property type="evidence" value="ECO:0007669"/>
    <property type="project" value="TreeGrafter"/>
</dbReference>
<sequence>NLPEILKINGVDVVFIGPVDLSQSLNHPWNSKHPEVQKVIKYIIETTDQAGKIPG</sequence>
<dbReference type="InterPro" id="IPR040442">
    <property type="entry name" value="Pyrv_kinase-like_dom_sf"/>
</dbReference>
<dbReference type="Gene3D" id="3.20.20.60">
    <property type="entry name" value="Phosphoenolpyruvate-binding domains"/>
    <property type="match status" value="1"/>
</dbReference>
<gene>
    <name evidence="5" type="ORF">S12H4_63104</name>
</gene>
<dbReference type="GO" id="GO:0005737">
    <property type="term" value="C:cytoplasm"/>
    <property type="evidence" value="ECO:0007669"/>
    <property type="project" value="TreeGrafter"/>
</dbReference>
<feature type="non-terminal residue" evidence="5">
    <location>
        <position position="1"/>
    </location>
</feature>
<dbReference type="AlphaFoldDB" id="X1VEV3"/>
<evidence type="ECO:0000256" key="2">
    <source>
        <dbReference type="ARBA" id="ARBA00022723"/>
    </source>
</evidence>
<evidence type="ECO:0000256" key="1">
    <source>
        <dbReference type="ARBA" id="ARBA00005568"/>
    </source>
</evidence>
<keyword evidence="2" id="KW-0479">Metal-binding</keyword>
<keyword evidence="3" id="KW-0456">Lyase</keyword>
<comment type="similarity">
    <text evidence="1">Belongs to the HpcH/HpaI aldolase family.</text>
</comment>
<evidence type="ECO:0000313" key="5">
    <source>
        <dbReference type="EMBL" id="GAJ16357.1"/>
    </source>
</evidence>
<protein>
    <recommendedName>
        <fullName evidence="4">HpcH/HpaI aldolase/citrate lyase domain-containing protein</fullName>
    </recommendedName>
</protein>
<dbReference type="EMBL" id="BARW01042706">
    <property type="protein sequence ID" value="GAJ16357.1"/>
    <property type="molecule type" value="Genomic_DNA"/>
</dbReference>
<accession>X1VEV3</accession>
<dbReference type="InterPro" id="IPR015813">
    <property type="entry name" value="Pyrv/PenolPyrv_kinase-like_dom"/>
</dbReference>
<evidence type="ECO:0000256" key="3">
    <source>
        <dbReference type="ARBA" id="ARBA00023239"/>
    </source>
</evidence>
<dbReference type="SUPFAM" id="SSF51621">
    <property type="entry name" value="Phosphoenolpyruvate/pyruvate domain"/>
    <property type="match status" value="1"/>
</dbReference>
<organism evidence="5">
    <name type="scientific">marine sediment metagenome</name>
    <dbReference type="NCBI Taxonomy" id="412755"/>
    <lineage>
        <taxon>unclassified sequences</taxon>
        <taxon>metagenomes</taxon>
        <taxon>ecological metagenomes</taxon>
    </lineage>
</organism>
<feature type="non-terminal residue" evidence="5">
    <location>
        <position position="55"/>
    </location>
</feature>